<evidence type="ECO:0000313" key="4">
    <source>
        <dbReference type="Proteomes" id="UP000001660"/>
    </source>
</evidence>
<dbReference type="Proteomes" id="UP000001660">
    <property type="component" value="Chromosome"/>
</dbReference>
<organism evidence="3 4">
    <name type="scientific">Nitrospira defluvii</name>
    <dbReference type="NCBI Taxonomy" id="330214"/>
    <lineage>
        <taxon>Bacteria</taxon>
        <taxon>Pseudomonadati</taxon>
        <taxon>Nitrospirota</taxon>
        <taxon>Nitrospiria</taxon>
        <taxon>Nitrospirales</taxon>
        <taxon>Nitrospiraceae</taxon>
        <taxon>Nitrospira</taxon>
    </lineage>
</organism>
<dbReference type="AlphaFoldDB" id="D8PB24"/>
<dbReference type="OrthoDB" id="5294804at2"/>
<dbReference type="STRING" id="330214.NIDE0662"/>
<dbReference type="EMBL" id="FP929003">
    <property type="protein sequence ID" value="CBK40433.1"/>
    <property type="molecule type" value="Genomic_DNA"/>
</dbReference>
<name>D8PB24_9BACT</name>
<feature type="transmembrane region" description="Helical" evidence="1">
    <location>
        <begin position="170"/>
        <end position="199"/>
    </location>
</feature>
<accession>D8PB24</accession>
<keyword evidence="1" id="KW-0472">Membrane</keyword>
<dbReference type="InterPro" id="IPR005625">
    <property type="entry name" value="PepSY-ass_TM"/>
</dbReference>
<dbReference type="Pfam" id="PF03413">
    <property type="entry name" value="PepSY"/>
    <property type="match status" value="1"/>
</dbReference>
<sequence>MSRRAVTSSSVPVASREVAQAGARDRRVRVWRTWWVQAHLYLGLTAGALLVVFGVTGSILVFFQEIDEWLNPALLTVDAPADGQNGYRPIGEILRAAEQAAPPGSRITQIYGATKRERVMAVYMEQPSKAWQRIFVDPYRARVTGVRSYGPDEWIPHYFMDAIFALHYQLFAGMTGVTLAAIAAWLLMLSLVTGVIVWWPVNGHWRQAFVIRRPFASFRLLFDLHKTLSLYLCLAIGAVLLSGAYMNWAEPILWVTQILSPATRGPAQSSPSTDGDGAHPISPQRAAELAAARYPEGRLSSIAMPEDASGVYQVGRQGVPGLSAFWSERIVSVDQYSGVIVDVRAPDTRRSAGETFLDWQWPLHSGQAFGMPGRLLVCASGLACPVIYATGFLMWWRKRRSRERRSIASAT</sequence>
<proteinExistence type="predicted"/>
<dbReference type="PANTHER" id="PTHR34219">
    <property type="entry name" value="IRON-REGULATED INNER MEMBRANE PROTEIN-RELATED"/>
    <property type="match status" value="1"/>
</dbReference>
<evidence type="ECO:0000259" key="2">
    <source>
        <dbReference type="Pfam" id="PF03413"/>
    </source>
</evidence>
<feature type="transmembrane region" description="Helical" evidence="1">
    <location>
        <begin position="228"/>
        <end position="246"/>
    </location>
</feature>
<feature type="transmembrane region" description="Helical" evidence="1">
    <location>
        <begin position="34"/>
        <end position="63"/>
    </location>
</feature>
<gene>
    <name evidence="3" type="ORF">NIDE0662</name>
</gene>
<feature type="transmembrane region" description="Helical" evidence="1">
    <location>
        <begin position="373"/>
        <end position="396"/>
    </location>
</feature>
<dbReference type="HOGENOM" id="CLU_031962_4_2_0"/>
<keyword evidence="1" id="KW-1133">Transmembrane helix</keyword>
<dbReference type="InterPro" id="IPR025711">
    <property type="entry name" value="PepSY"/>
</dbReference>
<dbReference type="Pfam" id="PF03929">
    <property type="entry name" value="PepSY_TM"/>
    <property type="match status" value="1"/>
</dbReference>
<keyword evidence="1" id="KW-0812">Transmembrane</keyword>
<dbReference type="KEGG" id="nde:NIDE0662"/>
<reference evidence="3 4" key="1">
    <citation type="journal article" date="2010" name="Proc. Natl. Acad. Sci. U.S.A.">
        <title>A Nitrospira metagenome illuminates the physiology and evolution of globally important nitrite-oxidizing bacteria.</title>
        <authorList>
            <person name="Lucker S."/>
            <person name="Wagner M."/>
            <person name="Maixner F."/>
            <person name="Pelletier E."/>
            <person name="Koch H."/>
            <person name="Vacherie B."/>
            <person name="Rattei T."/>
            <person name="Sinninghe Damste J."/>
            <person name="Spieck E."/>
            <person name="Le Paslier D."/>
            <person name="Daims H."/>
        </authorList>
    </citation>
    <scope>NUCLEOTIDE SEQUENCE [LARGE SCALE GENOMIC DNA]</scope>
</reference>
<evidence type="ECO:0000256" key="1">
    <source>
        <dbReference type="SAM" id="Phobius"/>
    </source>
</evidence>
<feature type="domain" description="PepSY" evidence="2">
    <location>
        <begin position="280"/>
        <end position="343"/>
    </location>
</feature>
<protein>
    <recommendedName>
        <fullName evidence="2">PepSY domain-containing protein</fullName>
    </recommendedName>
</protein>
<keyword evidence="4" id="KW-1185">Reference proteome</keyword>
<evidence type="ECO:0000313" key="3">
    <source>
        <dbReference type="EMBL" id="CBK40433.1"/>
    </source>
</evidence>
<dbReference type="eggNOG" id="COG3182">
    <property type="taxonomic scope" value="Bacteria"/>
</dbReference>